<keyword evidence="2" id="KW-1185">Reference proteome</keyword>
<dbReference type="EMBL" id="KC481682">
    <property type="protein sequence ID" value="AGI11979.1"/>
    <property type="molecule type" value="Genomic_DNA"/>
</dbReference>
<accession>U5JA96</accession>
<sequence length="46" mass="5186">MTKKKECLICGNDNKKEIELQPLYSDGDGNDDIEKEYVCKEGKGCC</sequence>
<dbReference type="RefSeq" id="YP_008873284.1">
    <property type="nucleotide sequence ID" value="NC_023007.1"/>
</dbReference>
<dbReference type="GeneID" id="17825172"/>
<dbReference type="Proteomes" id="UP000017661">
    <property type="component" value="Segment"/>
</dbReference>
<protein>
    <submittedName>
        <fullName evidence="1">Uncharacterized protein</fullName>
    </submittedName>
</protein>
<name>U5JA96_9CAUD</name>
<proteinExistence type="predicted"/>
<evidence type="ECO:0000313" key="1">
    <source>
        <dbReference type="EMBL" id="AGI11979.1"/>
    </source>
</evidence>
<evidence type="ECO:0000313" key="2">
    <source>
        <dbReference type="Proteomes" id="UP000017661"/>
    </source>
</evidence>
<organism evidence="1 2">
    <name type="scientific">Bacillus phage vB_BanS-Tsamsa</name>
    <dbReference type="NCBI Taxonomy" id="1308863"/>
    <lineage>
        <taxon>Viruses</taxon>
        <taxon>Duplodnaviria</taxon>
        <taxon>Heunggongvirae</taxon>
        <taxon>Uroviricota</taxon>
        <taxon>Caudoviricetes</taxon>
        <taxon>Joanripponvirinae</taxon>
        <taxon>Tsamsavirus</taxon>
        <taxon>Tsamsavirus tsamsa</taxon>
    </lineage>
</organism>
<dbReference type="KEGG" id="vg:17825172"/>
<dbReference type="OrthoDB" id="28541at10239"/>
<reference evidence="1 2" key="1">
    <citation type="journal article" date="2014" name="PLoS ONE">
        <title>Novel Giant Siphovirus from Bacillus anthracis Features Unusual Genome Characteristics.</title>
        <authorList>
            <person name="Ganz H.H."/>
            <person name="Law C."/>
            <person name="Schmuki M."/>
            <person name="Eichenseher F."/>
            <person name="Calendar R."/>
            <person name="Loessner M.J."/>
            <person name="Getz W.M."/>
            <person name="Korlach J."/>
            <person name="Beyer W."/>
            <person name="Klumpp J."/>
        </authorList>
    </citation>
    <scope>NUCLEOTIDE SEQUENCE [LARGE SCALE GENOMIC DNA]</scope>
</reference>